<dbReference type="Proteomes" id="UP001196316">
    <property type="component" value="Unassembled WGS sequence"/>
</dbReference>
<proteinExistence type="predicted"/>
<dbReference type="RefSeq" id="WP_217326465.1">
    <property type="nucleotide sequence ID" value="NZ_JAHOEK010000014.1"/>
</dbReference>
<dbReference type="PANTHER" id="PTHR22916">
    <property type="entry name" value="GLYCOSYLTRANSFERASE"/>
    <property type="match status" value="1"/>
</dbReference>
<dbReference type="InterPro" id="IPR001173">
    <property type="entry name" value="Glyco_trans_2-like"/>
</dbReference>
<evidence type="ECO:0000313" key="2">
    <source>
        <dbReference type="EMBL" id="MBV3408166.1"/>
    </source>
</evidence>
<evidence type="ECO:0000259" key="1">
    <source>
        <dbReference type="Pfam" id="PF00535"/>
    </source>
</evidence>
<accession>A0AAW4N653</accession>
<name>A0AAW4N653_9BACT</name>
<keyword evidence="2" id="KW-0808">Transferase</keyword>
<dbReference type="EMBL" id="JAHOEP010000015">
    <property type="protein sequence ID" value="MBV3408166.1"/>
    <property type="molecule type" value="Genomic_DNA"/>
</dbReference>
<gene>
    <name evidence="2" type="ORF">KSW80_07110</name>
</gene>
<evidence type="ECO:0000313" key="3">
    <source>
        <dbReference type="Proteomes" id="UP001196316"/>
    </source>
</evidence>
<feature type="domain" description="Glycosyltransferase 2-like" evidence="1">
    <location>
        <begin position="6"/>
        <end position="132"/>
    </location>
</feature>
<keyword evidence="2" id="KW-0328">Glycosyltransferase</keyword>
<protein>
    <submittedName>
        <fullName evidence="2">Glycosyltransferase</fullName>
        <ecNumber evidence="2">2.4.-.-</ecNumber>
    </submittedName>
</protein>
<comment type="caution">
    <text evidence="2">The sequence shown here is derived from an EMBL/GenBank/DDBJ whole genome shotgun (WGS) entry which is preliminary data.</text>
</comment>
<dbReference type="CDD" id="cd00761">
    <property type="entry name" value="Glyco_tranf_GTA_type"/>
    <property type="match status" value="1"/>
</dbReference>
<sequence>MDKILTIIIPTYNMSEYLDTCLKSLIIKSNLLEVLIINDGSKDNSLDIAKKYEKKYPHIFRTIDKPNGNYGSCINRGLKEATGKYVKVLDADDKFNTESLMNLVDIASKTDVDAFITDFSKSHVNGKEDHVTFNLPSNQTLQFTDYCCHKDIINLWMHAITYKRENLLAINYKQTEGISYTDQEWIFMPLTTIRTFKYVPGVLYIYTLGREGQTMSNTFSAKHFKDNLICTSHILDSYATLTNVNSAIKDMLVEKLFKRIRYIYKFYLLKCQQPDYTILTELDKKLEITCPEVYERSNHIIMSSPLLLYKYIKHWRSNPNSKLLQFMIKIYKGKKSLK</sequence>
<reference evidence="2" key="1">
    <citation type="submission" date="2021-06" db="EMBL/GenBank/DDBJ databases">
        <title>Collection of gut derived symbiotic bacterial strains cultured from healthy donors.</title>
        <authorList>
            <person name="Lin H."/>
            <person name="Littmann E."/>
            <person name="Pamer E.G."/>
        </authorList>
    </citation>
    <scope>NUCLEOTIDE SEQUENCE</scope>
    <source>
        <strain evidence="2">MSK.21.60</strain>
    </source>
</reference>
<dbReference type="AlphaFoldDB" id="A0AAW4N653"/>
<dbReference type="EC" id="2.4.-.-" evidence="2"/>
<organism evidence="2 3">
    <name type="scientific">Segatella copri</name>
    <dbReference type="NCBI Taxonomy" id="165179"/>
    <lineage>
        <taxon>Bacteria</taxon>
        <taxon>Pseudomonadati</taxon>
        <taxon>Bacteroidota</taxon>
        <taxon>Bacteroidia</taxon>
        <taxon>Bacteroidales</taxon>
        <taxon>Prevotellaceae</taxon>
        <taxon>Segatella</taxon>
    </lineage>
</organism>
<dbReference type="PANTHER" id="PTHR22916:SF3">
    <property type="entry name" value="UDP-GLCNAC:BETAGAL BETA-1,3-N-ACETYLGLUCOSAMINYLTRANSFERASE-LIKE PROTEIN 1"/>
    <property type="match status" value="1"/>
</dbReference>
<dbReference type="Pfam" id="PF00535">
    <property type="entry name" value="Glycos_transf_2"/>
    <property type="match status" value="1"/>
</dbReference>
<dbReference type="GO" id="GO:0016758">
    <property type="term" value="F:hexosyltransferase activity"/>
    <property type="evidence" value="ECO:0007669"/>
    <property type="project" value="UniProtKB-ARBA"/>
</dbReference>